<dbReference type="Gene3D" id="3.40.630.30">
    <property type="match status" value="1"/>
</dbReference>
<protein>
    <submittedName>
        <fullName evidence="1">GNAT family N-acetyltransferase</fullName>
        <ecNumber evidence="1">2.3.1.-</ecNumber>
    </submittedName>
</protein>
<accession>A0A942UWE6</accession>
<dbReference type="AlphaFoldDB" id="A0A942UWE6"/>
<evidence type="ECO:0000313" key="1">
    <source>
        <dbReference type="EMBL" id="MBS4538780.1"/>
    </source>
</evidence>
<name>A0A942UWE6_9FIRM</name>
<comment type="caution">
    <text evidence="1">The sequence shown here is derived from an EMBL/GenBank/DDBJ whole genome shotgun (WGS) entry which is preliminary data.</text>
</comment>
<dbReference type="Pfam" id="PF12746">
    <property type="entry name" value="GNAT_acetyltran"/>
    <property type="match status" value="1"/>
</dbReference>
<evidence type="ECO:0000313" key="2">
    <source>
        <dbReference type="Proteomes" id="UP000724672"/>
    </source>
</evidence>
<keyword evidence="1" id="KW-0808">Transferase</keyword>
<gene>
    <name evidence="1" type="ORF">GOQ27_09910</name>
</gene>
<keyword evidence="1" id="KW-0012">Acyltransferase</keyword>
<proteinExistence type="predicted"/>
<dbReference type="InterPro" id="IPR027365">
    <property type="entry name" value="GNAT_acetyltra_YdfB-like"/>
</dbReference>
<dbReference type="GO" id="GO:0016746">
    <property type="term" value="F:acyltransferase activity"/>
    <property type="evidence" value="ECO:0007669"/>
    <property type="project" value="UniProtKB-KW"/>
</dbReference>
<dbReference type="Proteomes" id="UP000724672">
    <property type="component" value="Unassembled WGS sequence"/>
</dbReference>
<dbReference type="EC" id="2.3.1.-" evidence="1"/>
<keyword evidence="2" id="KW-1185">Reference proteome</keyword>
<organism evidence="1 2">
    <name type="scientific">Anaeromonas frigoriresistens</name>
    <dbReference type="NCBI Taxonomy" id="2683708"/>
    <lineage>
        <taxon>Bacteria</taxon>
        <taxon>Bacillati</taxon>
        <taxon>Bacillota</taxon>
        <taxon>Tissierellia</taxon>
        <taxon>Tissierellales</taxon>
        <taxon>Thermohalobacteraceae</taxon>
        <taxon>Anaeromonas</taxon>
    </lineage>
</organism>
<sequence length="225" mass="26706">MIYELRKEEFSKVMPLLRGDFINLEIKAVVEGYNPGWVFVDDIENPQTSMVWSRGIEGFYFVGDENNPKFNDYINNFIDKEIYPRAKELGLNSFEFSGTSKEWDNTLRSIFENRNIEISKQFVYKHKNLQDTIFDHIPLEEGYNLRKVDEDLLNNNKYDLEYVKEAIYEWWDSIEDFIKYGVGYCILHNNTAVCSCVTSFMIEDSMESHIKTKEEHRKKALQLKL</sequence>
<dbReference type="EMBL" id="WSFT01000037">
    <property type="protein sequence ID" value="MBS4538780.1"/>
    <property type="molecule type" value="Genomic_DNA"/>
</dbReference>
<reference evidence="1" key="1">
    <citation type="submission" date="2019-12" db="EMBL/GenBank/DDBJ databases">
        <title>Clostridiaceae gen. nov. sp. nov., isolated from sediment in Xinjiang, China.</title>
        <authorList>
            <person name="Zhang R."/>
        </authorList>
    </citation>
    <scope>NUCLEOTIDE SEQUENCE</scope>
    <source>
        <strain evidence="1">D2Q-11</strain>
    </source>
</reference>